<dbReference type="SUPFAM" id="SSF55729">
    <property type="entry name" value="Acyl-CoA N-acyltransferases (Nat)"/>
    <property type="match status" value="1"/>
</dbReference>
<dbReference type="Proteomes" id="UP000568050">
    <property type="component" value="Unassembled WGS sequence"/>
</dbReference>
<name>A0A839QY45_9MICO</name>
<feature type="region of interest" description="Disordered" evidence="1">
    <location>
        <begin position="27"/>
        <end position="46"/>
    </location>
</feature>
<protein>
    <submittedName>
        <fullName evidence="3">GNAT superfamily N-acetyltransferase</fullName>
    </submittedName>
</protein>
<reference evidence="3 4" key="1">
    <citation type="submission" date="2020-08" db="EMBL/GenBank/DDBJ databases">
        <title>Sequencing the genomes of 1000 actinobacteria strains.</title>
        <authorList>
            <person name="Klenk H.-P."/>
        </authorList>
    </citation>
    <scope>NUCLEOTIDE SEQUENCE [LARGE SCALE GENOMIC DNA]</scope>
    <source>
        <strain evidence="3 4">DSM 23040</strain>
    </source>
</reference>
<dbReference type="EMBL" id="JACHWP010000010">
    <property type="protein sequence ID" value="MBB3023729.1"/>
    <property type="molecule type" value="Genomic_DNA"/>
</dbReference>
<keyword evidence="3" id="KW-0808">Transferase</keyword>
<organism evidence="3 4">
    <name type="scientific">Helcobacillus massiliensis</name>
    <dbReference type="NCBI Taxonomy" id="521392"/>
    <lineage>
        <taxon>Bacteria</taxon>
        <taxon>Bacillati</taxon>
        <taxon>Actinomycetota</taxon>
        <taxon>Actinomycetes</taxon>
        <taxon>Micrococcales</taxon>
        <taxon>Dermabacteraceae</taxon>
        <taxon>Helcobacillus</taxon>
    </lineage>
</organism>
<evidence type="ECO:0000256" key="1">
    <source>
        <dbReference type="SAM" id="MobiDB-lite"/>
    </source>
</evidence>
<evidence type="ECO:0000259" key="2">
    <source>
        <dbReference type="PROSITE" id="PS51186"/>
    </source>
</evidence>
<sequence length="220" mass="23831">MTTPDPAADPATAADFVAARAKEPGAAVGAGARVDARPGDSAQPATDRLVRCTPADAPALAALRREREQWMQEQGITQWKLGSLPEEKIREQIADGDWFALLIPDGPHAGEIGAAARILDADPLYWGHTDLHDDPATYTHALMVSPRAAGRGFAARFLEAGRADARSRGAQFQRLDCRDQLLRIYEPLGFVRVGEKEFPADQVGLSGFSGYRVNLMQREA</sequence>
<dbReference type="GO" id="GO:0016747">
    <property type="term" value="F:acyltransferase activity, transferring groups other than amino-acyl groups"/>
    <property type="evidence" value="ECO:0007669"/>
    <property type="project" value="InterPro"/>
</dbReference>
<accession>A0A839QY45</accession>
<feature type="domain" description="N-acetyltransferase" evidence="2">
    <location>
        <begin position="47"/>
        <end position="220"/>
    </location>
</feature>
<dbReference type="AlphaFoldDB" id="A0A839QY45"/>
<proteinExistence type="predicted"/>
<evidence type="ECO:0000313" key="4">
    <source>
        <dbReference type="Proteomes" id="UP000568050"/>
    </source>
</evidence>
<dbReference type="InterPro" id="IPR016181">
    <property type="entry name" value="Acyl_CoA_acyltransferase"/>
</dbReference>
<comment type="caution">
    <text evidence="3">The sequence shown here is derived from an EMBL/GenBank/DDBJ whole genome shotgun (WGS) entry which is preliminary data.</text>
</comment>
<keyword evidence="4" id="KW-1185">Reference proteome</keyword>
<dbReference type="Gene3D" id="3.40.630.30">
    <property type="match status" value="1"/>
</dbReference>
<evidence type="ECO:0000313" key="3">
    <source>
        <dbReference type="EMBL" id="MBB3023729.1"/>
    </source>
</evidence>
<dbReference type="InterPro" id="IPR000182">
    <property type="entry name" value="GNAT_dom"/>
</dbReference>
<dbReference type="RefSeq" id="WP_183377072.1">
    <property type="nucleotide sequence ID" value="NZ_CBCSFZ010000071.1"/>
</dbReference>
<dbReference type="PROSITE" id="PS51186">
    <property type="entry name" value="GNAT"/>
    <property type="match status" value="1"/>
</dbReference>
<gene>
    <name evidence="3" type="ORF">FHX50_002030</name>
</gene>